<dbReference type="RefSeq" id="WP_182741269.1">
    <property type="nucleotide sequence ID" value="NZ_JBDPZN010000018.1"/>
</dbReference>
<proteinExistence type="predicted"/>
<keyword evidence="2" id="KW-1185">Reference proteome</keyword>
<accession>A0ABV0FUU2</accession>
<reference evidence="1 2" key="1">
    <citation type="submission" date="2024-05" db="EMBL/GenBank/DDBJ databases">
        <title>Genome sequencing of Marine Estuary Bacteria, Shewanella vesiculosa and S. baltica, and Pseudomonas syringae.</title>
        <authorList>
            <person name="Gurung A."/>
            <person name="Maclea K.S."/>
        </authorList>
    </citation>
    <scope>NUCLEOTIDE SEQUENCE [LARGE SCALE GENOMIC DNA]</scope>
    <source>
        <strain evidence="1 2">1A</strain>
    </source>
</reference>
<sequence>MLNMNTITRKFKIGAAIINDPAPQADIDEVQRILTQQFPMLRHTRLYIEDGVLNESATEIVYDFPLIPVKTKG</sequence>
<protein>
    <recommendedName>
        <fullName evidence="3">PRTRC system protein C</fullName>
    </recommendedName>
</protein>
<evidence type="ECO:0000313" key="1">
    <source>
        <dbReference type="EMBL" id="MEO3684605.1"/>
    </source>
</evidence>
<organism evidence="1 2">
    <name type="scientific">Shewanella vesiculosa</name>
    <dbReference type="NCBI Taxonomy" id="518738"/>
    <lineage>
        <taxon>Bacteria</taxon>
        <taxon>Pseudomonadati</taxon>
        <taxon>Pseudomonadota</taxon>
        <taxon>Gammaproteobacteria</taxon>
        <taxon>Alteromonadales</taxon>
        <taxon>Shewanellaceae</taxon>
        <taxon>Shewanella</taxon>
    </lineage>
</organism>
<evidence type="ECO:0008006" key="3">
    <source>
        <dbReference type="Google" id="ProtNLM"/>
    </source>
</evidence>
<dbReference type="EMBL" id="JBDPZN010000018">
    <property type="protein sequence ID" value="MEO3684605.1"/>
    <property type="molecule type" value="Genomic_DNA"/>
</dbReference>
<gene>
    <name evidence="1" type="ORF">ABHN84_20280</name>
</gene>
<comment type="caution">
    <text evidence="1">The sequence shown here is derived from an EMBL/GenBank/DDBJ whole genome shotgun (WGS) entry which is preliminary data.</text>
</comment>
<dbReference type="Proteomes" id="UP001477278">
    <property type="component" value="Unassembled WGS sequence"/>
</dbReference>
<name>A0ABV0FUU2_9GAMM</name>
<evidence type="ECO:0000313" key="2">
    <source>
        <dbReference type="Proteomes" id="UP001477278"/>
    </source>
</evidence>